<evidence type="ECO:0000313" key="3">
    <source>
        <dbReference type="EMBL" id="QIG80135.1"/>
    </source>
</evidence>
<dbReference type="InterPro" id="IPR011006">
    <property type="entry name" value="CheY-like_superfamily"/>
</dbReference>
<dbReference type="Proteomes" id="UP000501568">
    <property type="component" value="Chromosome"/>
</dbReference>
<dbReference type="PANTHER" id="PTHR33121">
    <property type="entry name" value="CYCLIC DI-GMP PHOSPHODIESTERASE PDEF"/>
    <property type="match status" value="1"/>
</dbReference>
<dbReference type="GO" id="GO:0071111">
    <property type="term" value="F:cyclic-guanylate-specific phosphodiesterase activity"/>
    <property type="evidence" value="ECO:0007669"/>
    <property type="project" value="InterPro"/>
</dbReference>
<protein>
    <submittedName>
        <fullName evidence="3">EAL domain-containing protein</fullName>
    </submittedName>
</protein>
<dbReference type="AlphaFoldDB" id="A0A6G6Y5E1"/>
<dbReference type="SMART" id="SM00052">
    <property type="entry name" value="EAL"/>
    <property type="match status" value="1"/>
</dbReference>
<dbReference type="Gene3D" id="3.20.20.450">
    <property type="entry name" value="EAL domain"/>
    <property type="match status" value="1"/>
</dbReference>
<dbReference type="PANTHER" id="PTHR33121:SF70">
    <property type="entry name" value="SIGNALING PROTEIN YKOW"/>
    <property type="match status" value="1"/>
</dbReference>
<dbReference type="SUPFAM" id="SSF141868">
    <property type="entry name" value="EAL domain-like"/>
    <property type="match status" value="1"/>
</dbReference>
<dbReference type="Gene3D" id="3.30.70.270">
    <property type="match status" value="1"/>
</dbReference>
<dbReference type="Pfam" id="PF00990">
    <property type="entry name" value="GGDEF"/>
    <property type="match status" value="1"/>
</dbReference>
<gene>
    <name evidence="3" type="ORF">G5C33_10315</name>
</gene>
<dbReference type="EMBL" id="CP049109">
    <property type="protein sequence ID" value="QIG80135.1"/>
    <property type="molecule type" value="Genomic_DNA"/>
</dbReference>
<feature type="domain" description="GGDEF" evidence="2">
    <location>
        <begin position="272"/>
        <end position="404"/>
    </location>
</feature>
<dbReference type="CDD" id="cd01948">
    <property type="entry name" value="EAL"/>
    <property type="match status" value="1"/>
</dbReference>
<dbReference type="SUPFAM" id="SSF55073">
    <property type="entry name" value="Nucleotide cyclase"/>
    <property type="match status" value="1"/>
</dbReference>
<keyword evidence="4" id="KW-1185">Reference proteome</keyword>
<dbReference type="InterPro" id="IPR000160">
    <property type="entry name" value="GGDEF_dom"/>
</dbReference>
<organism evidence="3 4">
    <name type="scientific">Stakelama tenebrarum</name>
    <dbReference type="NCBI Taxonomy" id="2711215"/>
    <lineage>
        <taxon>Bacteria</taxon>
        <taxon>Pseudomonadati</taxon>
        <taxon>Pseudomonadota</taxon>
        <taxon>Alphaproteobacteria</taxon>
        <taxon>Sphingomonadales</taxon>
        <taxon>Sphingomonadaceae</taxon>
        <taxon>Stakelama</taxon>
    </lineage>
</organism>
<dbReference type="PROSITE" id="PS50883">
    <property type="entry name" value="EAL"/>
    <property type="match status" value="1"/>
</dbReference>
<proteinExistence type="predicted"/>
<dbReference type="InterPro" id="IPR029787">
    <property type="entry name" value="Nucleotide_cyclase"/>
</dbReference>
<evidence type="ECO:0000313" key="4">
    <source>
        <dbReference type="Proteomes" id="UP000501568"/>
    </source>
</evidence>
<dbReference type="SMART" id="SM00267">
    <property type="entry name" value="GGDEF"/>
    <property type="match status" value="1"/>
</dbReference>
<dbReference type="KEGG" id="spzr:G5C33_10315"/>
<dbReference type="InterPro" id="IPR035919">
    <property type="entry name" value="EAL_sf"/>
</dbReference>
<dbReference type="RefSeq" id="WP_165327138.1">
    <property type="nucleotide sequence ID" value="NZ_CP049109.1"/>
</dbReference>
<dbReference type="InterPro" id="IPR001633">
    <property type="entry name" value="EAL_dom"/>
</dbReference>
<dbReference type="InterPro" id="IPR043128">
    <property type="entry name" value="Rev_trsase/Diguanyl_cyclase"/>
</dbReference>
<accession>A0A6G6Y5E1</accession>
<evidence type="ECO:0000259" key="2">
    <source>
        <dbReference type="PROSITE" id="PS50887"/>
    </source>
</evidence>
<dbReference type="InterPro" id="IPR050706">
    <property type="entry name" value="Cyclic-di-GMP_PDE-like"/>
</dbReference>
<dbReference type="SUPFAM" id="SSF52172">
    <property type="entry name" value="CheY-like"/>
    <property type="match status" value="1"/>
</dbReference>
<dbReference type="PROSITE" id="PS50887">
    <property type="entry name" value="GGDEF"/>
    <property type="match status" value="1"/>
</dbReference>
<name>A0A6G6Y5E1_9SPHN</name>
<sequence length="655" mass="69731">MNDRDPAAPVGAPLFLLSFRQRDELGAVAANAGWRVVGARRAEGAARRFLASGAAVALVDARGALEEGLAAVGELGGVVSANGAALLVLVSRGDSARLGEFLDAGATHFLASPMREGELVQALRYAERFVARVGGWEKRETRIAEPLGWRWDPALRSLQLTPALAKLLGMPVSASPRACLERLDAEDRVLARAAFRRLSDAMPSTAFAHDLAGVGRVVEHLQYDPQTRRLHALVEPLGAAPDAGAAVREALHDARDAAGARRWIERRLGEGRRVSAMLVALDRFETINEAHGRATGDALLGSAGRRVSDAAREVLGRHAIVARMGGPEFLVAAVDAGDMAMATLRTLLDEALTRPFVTGNGVISLAVRIAMVESNPGEPAPAMLRRLSERLIDGGEARVEPLDQLAGDVQGAIDRGEIATLFQPQVAVSTGKLSGTEALARWNHPQRGEIGAETLFAAAARADMTATLSEHVQARALAAAAAWPAVLKPLRLSINVTAEDVARPGFADRLLGRIDASGFPRSRLTIEITESSIMEELGEAARLLAELRTAGCRVAIDDFGTGYSSLAYLKALPLDYLKIDKKLSQDITGSARDRIVVRGVIDMARSLGLTVIAEGVETREQLELLAKDGCQYVQGFLFAEPLDVAALTAMMEAET</sequence>
<dbReference type="Pfam" id="PF00563">
    <property type="entry name" value="EAL"/>
    <property type="match status" value="1"/>
</dbReference>
<evidence type="ECO:0000259" key="1">
    <source>
        <dbReference type="PROSITE" id="PS50883"/>
    </source>
</evidence>
<feature type="domain" description="EAL" evidence="1">
    <location>
        <begin position="402"/>
        <end position="655"/>
    </location>
</feature>
<reference evidence="3 4" key="1">
    <citation type="submission" date="2020-02" db="EMBL/GenBank/DDBJ databases">
        <authorList>
            <person name="Zheng R.K."/>
            <person name="Sun C.M."/>
        </authorList>
    </citation>
    <scope>NUCLEOTIDE SEQUENCE [LARGE SCALE GENOMIC DNA]</scope>
    <source>
        <strain evidence="4">zrk23</strain>
    </source>
</reference>